<dbReference type="InterPro" id="IPR036397">
    <property type="entry name" value="RNaseH_sf"/>
</dbReference>
<dbReference type="InterPro" id="IPR003615">
    <property type="entry name" value="HNH_nuc"/>
</dbReference>
<evidence type="ECO:0000256" key="11">
    <source>
        <dbReference type="ARBA" id="ARBA00046380"/>
    </source>
</evidence>
<evidence type="ECO:0000256" key="1">
    <source>
        <dbReference type="ARBA" id="ARBA00001946"/>
    </source>
</evidence>
<evidence type="ECO:0000256" key="3">
    <source>
        <dbReference type="ARBA" id="ARBA00022723"/>
    </source>
</evidence>
<comment type="cofactor">
    <cofactor evidence="1">
        <name>Mg(2+)</name>
        <dbReference type="ChEBI" id="CHEBI:18420"/>
    </cofactor>
</comment>
<evidence type="ECO:0000313" key="15">
    <source>
        <dbReference type="EMBL" id="UXX79973.1"/>
    </source>
</evidence>
<dbReference type="InterPro" id="IPR033114">
    <property type="entry name" value="HNH_CAS9"/>
</dbReference>
<dbReference type="InterPro" id="IPR028629">
    <property type="entry name" value="Cas9"/>
</dbReference>
<dbReference type="PROSITE" id="PS51749">
    <property type="entry name" value="HNH_CAS9"/>
    <property type="match status" value="1"/>
</dbReference>
<accession>A0ABY6D1H6</accession>
<evidence type="ECO:0000256" key="13">
    <source>
        <dbReference type="SAM" id="Coils"/>
    </source>
</evidence>
<evidence type="ECO:0000256" key="12">
    <source>
        <dbReference type="PROSITE-ProRule" id="PRU01085"/>
    </source>
</evidence>
<dbReference type="Proteomes" id="UP001062165">
    <property type="component" value="Chromosome"/>
</dbReference>
<proteinExistence type="predicted"/>
<keyword evidence="10" id="KW-0464">Manganese</keyword>
<feature type="coiled-coil region" evidence="13">
    <location>
        <begin position="842"/>
        <end position="872"/>
    </location>
</feature>
<keyword evidence="8" id="KW-0051">Antiviral defense</keyword>
<dbReference type="Gene3D" id="3.30.420.10">
    <property type="entry name" value="Ribonuclease H-like superfamily/Ribonuclease H"/>
    <property type="match status" value="2"/>
</dbReference>
<name>A0ABY6D1H6_9BACT</name>
<evidence type="ECO:0000256" key="2">
    <source>
        <dbReference type="ARBA" id="ARBA00022722"/>
    </source>
</evidence>
<keyword evidence="4 12" id="KW-0255">Endonuclease</keyword>
<dbReference type="NCBIfam" id="TIGR01865">
    <property type="entry name" value="cas_Csn1"/>
    <property type="match status" value="2"/>
</dbReference>
<gene>
    <name evidence="15" type="ORF">N7E81_02490</name>
</gene>
<keyword evidence="16" id="KW-1185">Reference proteome</keyword>
<evidence type="ECO:0000256" key="10">
    <source>
        <dbReference type="ARBA" id="ARBA00023211"/>
    </source>
</evidence>
<dbReference type="Pfam" id="PF13395">
    <property type="entry name" value="HNH_4"/>
    <property type="match status" value="1"/>
</dbReference>
<evidence type="ECO:0000259" key="14">
    <source>
        <dbReference type="PROSITE" id="PS51749"/>
    </source>
</evidence>
<evidence type="ECO:0000256" key="8">
    <source>
        <dbReference type="ARBA" id="ARBA00023118"/>
    </source>
</evidence>
<dbReference type="RefSeq" id="WP_263051703.1">
    <property type="nucleotide sequence ID" value="NZ_CP106735.1"/>
</dbReference>
<comment type="subunit">
    <text evidence="11">Monomer. Binds crRNA and tracrRNA.</text>
</comment>
<keyword evidence="9 12" id="KW-0238">DNA-binding</keyword>
<feature type="coiled-coil region" evidence="13">
    <location>
        <begin position="728"/>
        <end position="759"/>
    </location>
</feature>
<keyword evidence="7" id="KW-0694">RNA-binding</keyword>
<organism evidence="15 16">
    <name type="scientific">Reichenbachiella carrageenanivorans</name>
    <dbReference type="NCBI Taxonomy" id="2979869"/>
    <lineage>
        <taxon>Bacteria</taxon>
        <taxon>Pseudomonadati</taxon>
        <taxon>Bacteroidota</taxon>
        <taxon>Cytophagia</taxon>
        <taxon>Cytophagales</taxon>
        <taxon>Reichenbachiellaceae</taxon>
        <taxon>Reichenbachiella</taxon>
    </lineage>
</organism>
<evidence type="ECO:0000256" key="9">
    <source>
        <dbReference type="ARBA" id="ARBA00023125"/>
    </source>
</evidence>
<evidence type="ECO:0000313" key="16">
    <source>
        <dbReference type="Proteomes" id="UP001062165"/>
    </source>
</evidence>
<evidence type="ECO:0000256" key="7">
    <source>
        <dbReference type="ARBA" id="ARBA00022884"/>
    </source>
</evidence>
<keyword evidence="3" id="KW-0479">Metal-binding</keyword>
<sequence length="1373" mass="161142">MKKTIGIDLGTNSIGWAIREENQRLENQIINKGVLLFDKGVASDKGNEFPKVQKRTESRGKRRNYQAEKYRKHQLLQYLIEHDMCPLPMDELDQWIKYRKGEKRQYPQSIKFINWLRFDFDGDGKPDFYLLNKDKYDSYYAFRALAIDEQFKGVFDSNPHILGRVLYQLVQRRGFKGRDEEEAKTMLTGSKKTGTAGRDEIASYIDTHKSLGAALYYYQKDKGVTTRIRQRYNLRKDYENELAEICRVHGINESDQKKLWKSIIWQRPLRTQKGSVGLCTYEKNKRRVSLSHPLYQEFKTWVLINNLKIIAPAGLDQSTYLKNNIYPLFIRKSDFEITHIVKQIEKDGGRMDSKYASTKQQKTKVVSLSNFYDFEQLFGSDWKGVLKFETSIHDRPSQQTKQVKPEYTIEDVWHVLNTFDDKEKLIEFATYKLNLDQKSAVRFSEIRLNGGHATLSLSAVKRILPYLKQGIPYSSAVYLANMPKVLGSNSVSADLIQFFIDEVSLINEKVSVTKTLNQTINGLIKEHLNDDNRYFIDNNRELDSEEHQLIEDKLSNNFGVKTWTDLDEKMKEQYSSYVADHFKSFLQKRITDKKDIFLPTPRFHQELFNALQEKYDIPDENIKHLWHPSEQEKYSNAKLHHKFSLHGKILFIEEDQIEKFTSNNPNAENELIALKLLGNPEPISQGFKNPMALKTLYRLKQLINYLLQTDQIDEDTKVVIEIARELNDNNMRAAIRRYQNQRERENKKYAAQIEEINQECGTTFDPNDKKLLNKIRLWNEQNRQCLYTGTTIDLCDLLDGNKYDFEHTVPASMSFDSELKNLTIANTTFNRNVKKKRLPSQLENHEDILQRVSSMKEKIEKLERDLKDNLRYTKTLSDKLKKDLAVQNRHLIKFDLDYWKKKYESFTIEEYKPQWRNSQLRDTQTMTKYALPYLKTVFRNVTVQKGSVVNDFKYIYKVLLDEKKDRNKHAHHAQDAAILTLIPNAFHREKVLEQYNLAKEEYRTYHTSPIGWNNFKASYIIDIEDEVLANNLVDDRTLTQTYKRVRKRGRIVRDEKGRSKWSTGDTIRGQLHSESFYGAIKQPLKDEDGKVQFDKNGHMKLEDEIKMVIKRNLKYKVNPDDDGFKTLDELGKVMVDKVLFEKIKKQIGSTPFREALEKGIWMTDRQSNPVNKIRHVRCFFNALKHTSALPIHEHTYASNKSYKNTTYSKNKMNAYCLYYEGESKGKIDKSIEIISLLELSKLNLTNSQELYTLPLYQSKETKKGTLPLKKILKSGDKFLLYKNHKQELQELNVKQLSQRLYTAYEFEADGRIKLRHHLLAGDLTVAKKQYPEASALNFGSYTPLYRISKGNWNFAIEGIDFNIQIDGQIEFLF</sequence>
<keyword evidence="5 12" id="KW-0378">Hydrolase</keyword>
<keyword evidence="6" id="KW-0460">Magnesium</keyword>
<evidence type="ECO:0000256" key="6">
    <source>
        <dbReference type="ARBA" id="ARBA00022842"/>
    </source>
</evidence>
<feature type="domain" description="HNH Cas9-type" evidence="14">
    <location>
        <begin position="728"/>
        <end position="889"/>
    </location>
</feature>
<keyword evidence="2 12" id="KW-0540">Nuclease</keyword>
<evidence type="ECO:0000256" key="4">
    <source>
        <dbReference type="ARBA" id="ARBA00022759"/>
    </source>
</evidence>
<dbReference type="EMBL" id="CP106735">
    <property type="protein sequence ID" value="UXX79973.1"/>
    <property type="molecule type" value="Genomic_DNA"/>
</dbReference>
<reference evidence="15" key="1">
    <citation type="submission" date="2022-10" db="EMBL/GenBank/DDBJ databases">
        <title>Comparative genomics and taxonomic characterization of three novel marine species of genus Reichenbachiella exhibiting antioxidant and polysaccharide degradation activities.</title>
        <authorList>
            <person name="Muhammad N."/>
            <person name="Lee Y.-J."/>
            <person name="Ko J."/>
            <person name="Kim S.-G."/>
        </authorList>
    </citation>
    <scope>NUCLEOTIDE SEQUENCE</scope>
    <source>
        <strain evidence="15">Wsw4-B4</strain>
    </source>
</reference>
<evidence type="ECO:0000256" key="5">
    <source>
        <dbReference type="ARBA" id="ARBA00022801"/>
    </source>
</evidence>
<protein>
    <recommendedName>
        <fullName evidence="14">HNH Cas9-type domain-containing protein</fullName>
    </recommendedName>
</protein>
<keyword evidence="13" id="KW-0175">Coiled coil</keyword>